<reference evidence="1 2" key="1">
    <citation type="submission" date="2021-06" db="EMBL/GenBank/DDBJ databases">
        <title>Caerostris extrusa draft genome.</title>
        <authorList>
            <person name="Kono N."/>
            <person name="Arakawa K."/>
        </authorList>
    </citation>
    <scope>NUCLEOTIDE SEQUENCE [LARGE SCALE GENOMIC DNA]</scope>
</reference>
<protein>
    <submittedName>
        <fullName evidence="1">Uncharacterized protein</fullName>
    </submittedName>
</protein>
<dbReference type="EMBL" id="BPLR01007517">
    <property type="protein sequence ID" value="GIY17504.1"/>
    <property type="molecule type" value="Genomic_DNA"/>
</dbReference>
<name>A0AAV4R8Z2_CAEEX</name>
<comment type="caution">
    <text evidence="1">The sequence shown here is derived from an EMBL/GenBank/DDBJ whole genome shotgun (WGS) entry which is preliminary data.</text>
</comment>
<evidence type="ECO:0000313" key="1">
    <source>
        <dbReference type="EMBL" id="GIY17504.1"/>
    </source>
</evidence>
<organism evidence="1 2">
    <name type="scientific">Caerostris extrusa</name>
    <name type="common">Bark spider</name>
    <name type="synonym">Caerostris bankana</name>
    <dbReference type="NCBI Taxonomy" id="172846"/>
    <lineage>
        <taxon>Eukaryota</taxon>
        <taxon>Metazoa</taxon>
        <taxon>Ecdysozoa</taxon>
        <taxon>Arthropoda</taxon>
        <taxon>Chelicerata</taxon>
        <taxon>Arachnida</taxon>
        <taxon>Araneae</taxon>
        <taxon>Araneomorphae</taxon>
        <taxon>Entelegynae</taxon>
        <taxon>Araneoidea</taxon>
        <taxon>Araneidae</taxon>
        <taxon>Caerostris</taxon>
    </lineage>
</organism>
<dbReference type="AlphaFoldDB" id="A0AAV4R8Z2"/>
<proteinExistence type="predicted"/>
<sequence length="112" mass="12489">MADDASASNIVSGTRELEDSSSGAMVTICSRQKVPVWAQPGRQCYRSSRLASQTLPAGSSQQQGPFLQWATWVHGPQRCRCCIWLGWLKNGNRVNCFTKEFLRNLKLIIQSS</sequence>
<gene>
    <name evidence="1" type="ORF">CEXT_412331</name>
</gene>
<evidence type="ECO:0000313" key="2">
    <source>
        <dbReference type="Proteomes" id="UP001054945"/>
    </source>
</evidence>
<accession>A0AAV4R8Z2</accession>
<keyword evidence="2" id="KW-1185">Reference proteome</keyword>
<dbReference type="Proteomes" id="UP001054945">
    <property type="component" value="Unassembled WGS sequence"/>
</dbReference>